<reference evidence="2" key="1">
    <citation type="submission" date="2018-06" db="EMBL/GenBank/DDBJ databases">
        <authorList>
            <person name="Khan S.A."/>
        </authorList>
    </citation>
    <scope>NUCLEOTIDE SEQUENCE [LARGE SCALE GENOMIC DNA]</scope>
    <source>
        <strain evidence="2">DB-1506</strain>
    </source>
</reference>
<comment type="caution">
    <text evidence="1">The sequence shown here is derived from an EMBL/GenBank/DDBJ whole genome shotgun (WGS) entry which is preliminary data.</text>
</comment>
<evidence type="ECO:0000313" key="2">
    <source>
        <dbReference type="Proteomes" id="UP000249065"/>
    </source>
</evidence>
<proteinExistence type="predicted"/>
<dbReference type="EMBL" id="QLIX01000071">
    <property type="protein sequence ID" value="RAI54050.1"/>
    <property type="molecule type" value="Genomic_DNA"/>
</dbReference>
<organism evidence="1 2">
    <name type="scientific">Roseicella frigidaeris</name>
    <dbReference type="NCBI Taxonomy" id="2230885"/>
    <lineage>
        <taxon>Bacteria</taxon>
        <taxon>Pseudomonadati</taxon>
        <taxon>Pseudomonadota</taxon>
        <taxon>Alphaproteobacteria</taxon>
        <taxon>Acetobacterales</taxon>
        <taxon>Roseomonadaceae</taxon>
        <taxon>Roseicella</taxon>
    </lineage>
</organism>
<keyword evidence="2" id="KW-1185">Reference proteome</keyword>
<sequence length="122" mass="13008">MAADAQQALDIGELESATGSLQVGLGDLEATEEGARLRTGLVRLFRDLGPASTIEHALLSTALYDLSSARVDDQLTDTSASELLATTWGSRLYEDLHIAPERGILEDLGELRQTPTLDDIGA</sequence>
<gene>
    <name evidence="1" type="ORF">DOO78_26730</name>
</gene>
<dbReference type="AlphaFoldDB" id="A0A327LT52"/>
<protein>
    <submittedName>
        <fullName evidence="1">Uncharacterized protein</fullName>
    </submittedName>
</protein>
<name>A0A327LT52_9PROT</name>
<dbReference type="Proteomes" id="UP000249065">
    <property type="component" value="Unassembled WGS sequence"/>
</dbReference>
<accession>A0A327LT52</accession>
<evidence type="ECO:0000313" key="1">
    <source>
        <dbReference type="EMBL" id="RAI54050.1"/>
    </source>
</evidence>